<dbReference type="Pfam" id="PF00535">
    <property type="entry name" value="Glycos_transf_2"/>
    <property type="match status" value="1"/>
</dbReference>
<gene>
    <name evidence="5" type="ORF">E0W69_008460</name>
</gene>
<accession>A0A5P2G4D4</accession>
<evidence type="ECO:0000256" key="1">
    <source>
        <dbReference type="ARBA" id="ARBA00006739"/>
    </source>
</evidence>
<dbReference type="PANTHER" id="PTHR43179">
    <property type="entry name" value="RHAMNOSYLTRANSFERASE WBBL"/>
    <property type="match status" value="1"/>
</dbReference>
<sequence>MPILSIITAVSNGLAMNKIFLESLKKYTLNSYELIIIDNNSSDGTREYFQNNNAIVIKNNANYSYPYCQNQGIEVATGKYFVFLNNDVIVCPSWDDILINHSINFDLDILCAADNGQTGNKLLDRKFQKRWKRIKYSLYAIGKISRLSLWLMHQLMYGNWNKFCDQWNEKYKGEICEGLVGANIMMTQKGLNTVGWWDERIQAADFDLIYRIQERISLFNDIKPCCIIKSCFIHHYSRMTLKYCQKPAPFEDQSNLISLDAKWKNKKTSLIKEYSHYK</sequence>
<protein>
    <submittedName>
        <fullName evidence="5">Glycosyltransferase family 2 protein</fullName>
    </submittedName>
</protein>
<dbReference type="EMBL" id="CP044016">
    <property type="protein sequence ID" value="QES88682.1"/>
    <property type="molecule type" value="Genomic_DNA"/>
</dbReference>
<organism evidence="5 6">
    <name type="scientific">Rhizosphaericola mali</name>
    <dbReference type="NCBI Taxonomy" id="2545455"/>
    <lineage>
        <taxon>Bacteria</taxon>
        <taxon>Pseudomonadati</taxon>
        <taxon>Bacteroidota</taxon>
        <taxon>Chitinophagia</taxon>
        <taxon>Chitinophagales</taxon>
        <taxon>Chitinophagaceae</taxon>
        <taxon>Rhizosphaericola</taxon>
    </lineage>
</organism>
<dbReference type="AlphaFoldDB" id="A0A5P2G4D4"/>
<keyword evidence="3 5" id="KW-0808">Transferase</keyword>
<reference evidence="5 6" key="1">
    <citation type="submission" date="2019-09" db="EMBL/GenBank/DDBJ databases">
        <title>Complete genome sequence of Arachidicoccus sp. B3-10 isolated from apple orchard soil.</title>
        <authorList>
            <person name="Kim H.S."/>
            <person name="Han K.-I."/>
            <person name="Suh M.K."/>
            <person name="Lee K.C."/>
            <person name="Eom M.K."/>
            <person name="Kim J.-S."/>
            <person name="Kang S.W."/>
            <person name="Sin Y."/>
            <person name="Lee J.-S."/>
        </authorList>
    </citation>
    <scope>NUCLEOTIDE SEQUENCE [LARGE SCALE GENOMIC DNA]</scope>
    <source>
        <strain evidence="5 6">B3-10</strain>
    </source>
</reference>
<dbReference type="PANTHER" id="PTHR43179:SF12">
    <property type="entry name" value="GALACTOFURANOSYLTRANSFERASE GLFT2"/>
    <property type="match status" value="1"/>
</dbReference>
<evidence type="ECO:0000256" key="2">
    <source>
        <dbReference type="ARBA" id="ARBA00022676"/>
    </source>
</evidence>
<dbReference type="OrthoDB" id="9771846at2"/>
<evidence type="ECO:0000313" key="5">
    <source>
        <dbReference type="EMBL" id="QES88682.1"/>
    </source>
</evidence>
<dbReference type="GO" id="GO:0016757">
    <property type="term" value="F:glycosyltransferase activity"/>
    <property type="evidence" value="ECO:0007669"/>
    <property type="project" value="UniProtKB-KW"/>
</dbReference>
<dbReference type="InterPro" id="IPR001173">
    <property type="entry name" value="Glyco_trans_2-like"/>
</dbReference>
<name>A0A5P2G4D4_9BACT</name>
<keyword evidence="2" id="KW-0328">Glycosyltransferase</keyword>
<dbReference type="InterPro" id="IPR029044">
    <property type="entry name" value="Nucleotide-diphossugar_trans"/>
</dbReference>
<dbReference type="Gene3D" id="3.90.550.10">
    <property type="entry name" value="Spore Coat Polysaccharide Biosynthesis Protein SpsA, Chain A"/>
    <property type="match status" value="1"/>
</dbReference>
<proteinExistence type="inferred from homology"/>
<dbReference type="RefSeq" id="WP_131329650.1">
    <property type="nucleotide sequence ID" value="NZ_CP044016.1"/>
</dbReference>
<evidence type="ECO:0000313" key="6">
    <source>
        <dbReference type="Proteomes" id="UP000292424"/>
    </source>
</evidence>
<feature type="domain" description="Glycosyltransferase 2-like" evidence="4">
    <location>
        <begin position="5"/>
        <end position="125"/>
    </location>
</feature>
<keyword evidence="6" id="KW-1185">Reference proteome</keyword>
<comment type="similarity">
    <text evidence="1">Belongs to the glycosyltransferase 2 family.</text>
</comment>
<dbReference type="SUPFAM" id="SSF53448">
    <property type="entry name" value="Nucleotide-diphospho-sugar transferases"/>
    <property type="match status" value="1"/>
</dbReference>
<evidence type="ECO:0000256" key="3">
    <source>
        <dbReference type="ARBA" id="ARBA00022679"/>
    </source>
</evidence>
<dbReference type="KEGG" id="arac:E0W69_008460"/>
<dbReference type="Proteomes" id="UP000292424">
    <property type="component" value="Chromosome"/>
</dbReference>
<evidence type="ECO:0000259" key="4">
    <source>
        <dbReference type="Pfam" id="PF00535"/>
    </source>
</evidence>